<reference evidence="1" key="1">
    <citation type="submission" date="2023-01" db="EMBL/GenBank/DDBJ databases">
        <title>Long-Read Genome Assembly and Gene Model Annotations for the Rodent Malaria Parasite Plasmodium yoelii 17XNL.</title>
        <authorList>
            <person name="Mitchell G.J."/>
            <person name="Sebastian A."/>
            <person name="Albert I."/>
            <person name="Lindner S.E."/>
        </authorList>
    </citation>
    <scope>NUCLEOTIDE SEQUENCE</scope>
    <source>
        <strain evidence="1">17XNL clone 1.1</strain>
    </source>
</reference>
<gene>
    <name evidence="1" type="ORF">Py17XNL_000704137</name>
</gene>
<evidence type="ECO:0000313" key="2">
    <source>
        <dbReference type="Proteomes" id="UP001054126"/>
    </source>
</evidence>
<organism evidence="1 2">
    <name type="scientific">Plasmodium yoelii yoelii</name>
    <dbReference type="NCBI Taxonomy" id="73239"/>
    <lineage>
        <taxon>Eukaryota</taxon>
        <taxon>Sar</taxon>
        <taxon>Alveolata</taxon>
        <taxon>Apicomplexa</taxon>
        <taxon>Aconoidasida</taxon>
        <taxon>Haemosporida</taxon>
        <taxon>Plasmodiidae</taxon>
        <taxon>Plasmodium</taxon>
        <taxon>Plasmodium (Vinckeia)</taxon>
    </lineage>
</organism>
<name>A0AAE9WMB9_PLAYO</name>
<accession>A0AAE9WMB9</accession>
<dbReference type="AlphaFoldDB" id="A0AAE9WMB9"/>
<dbReference type="Proteomes" id="UP001054126">
    <property type="component" value="Chromosome 7"/>
</dbReference>
<sequence>MYIISDGDGEYSNSLYSEEIESKTNSEKQSIYHENDYESSDENLIDGENEIEVFLYVCTALIDDAEILVKSSFFDRDLDISADYIIKKILVATKKKINNCNKKILNWDNRTIYFIIFLYEEDAQKFKQML</sequence>
<dbReference type="EMBL" id="CP115531">
    <property type="protein sequence ID" value="WBY56261.1"/>
    <property type="molecule type" value="Genomic_DNA"/>
</dbReference>
<proteinExistence type="predicted"/>
<protein>
    <submittedName>
        <fullName evidence="1">SNARE protein</fullName>
    </submittedName>
</protein>
<evidence type="ECO:0000313" key="1">
    <source>
        <dbReference type="EMBL" id="WBY56261.1"/>
    </source>
</evidence>